<dbReference type="EMBL" id="CP004144">
    <property type="protein sequence ID" value="AGF97401.1"/>
    <property type="molecule type" value="Genomic_DNA"/>
</dbReference>
<evidence type="ECO:0000313" key="1">
    <source>
        <dbReference type="EMBL" id="AGF97401.1"/>
    </source>
</evidence>
<dbReference type="HOGENOM" id="CLU_2712859_0_0_2"/>
<protein>
    <submittedName>
        <fullName evidence="1">Uncharacterized protein</fullName>
    </submittedName>
</protein>
<reference evidence="1 2" key="1">
    <citation type="journal article" date="2013" name="Genome Announc.">
        <title>Complete Genome of a Methanosarcina mazei Strain Isolated from Sediment Samples from an Amazonian Flooded Area.</title>
        <authorList>
            <person name="Assis das Gracas D."/>
            <person name="Thiago Juca Ramos R."/>
            <person name="Vieira Araujo A.C."/>
            <person name="Zahlouth R."/>
            <person name="Ribeiro Carneiro A."/>
            <person name="Souza Lopes T."/>
            <person name="Azevedo Barauna R."/>
            <person name="Azevedo V."/>
            <person name="Cruz Schneider M.P."/>
            <person name="Pellizari V.H."/>
            <person name="Silva A."/>
        </authorList>
    </citation>
    <scope>NUCLEOTIDE SEQUENCE [LARGE SCALE GENOMIC DNA]</scope>
    <source>
        <strain evidence="1 2">Tuc01</strain>
    </source>
</reference>
<accession>M1PYJ2</accession>
<evidence type="ECO:0000313" key="2">
    <source>
        <dbReference type="Proteomes" id="UP000011718"/>
    </source>
</evidence>
<gene>
    <name evidence="1" type="ORF">MmTuc01_2069</name>
</gene>
<name>M1PYJ2_METMZ</name>
<organism evidence="1 2">
    <name type="scientific">Methanosarcina mazei Tuc01</name>
    <dbReference type="NCBI Taxonomy" id="1236903"/>
    <lineage>
        <taxon>Archaea</taxon>
        <taxon>Methanobacteriati</taxon>
        <taxon>Methanobacteriota</taxon>
        <taxon>Stenosarchaea group</taxon>
        <taxon>Methanomicrobia</taxon>
        <taxon>Methanosarcinales</taxon>
        <taxon>Methanosarcinaceae</taxon>
        <taxon>Methanosarcina</taxon>
    </lineage>
</organism>
<dbReference type="KEGG" id="mmaz:MmTuc01_2069"/>
<sequence length="72" mass="8191">MINTPDEEVLRTIAMLPEKGSIRGVARATGHGKDTICRWLEIAGTHAEEFTIYFLKNLTLTRVEVDESIYLR</sequence>
<dbReference type="BioCyc" id="MMAZ1236903:G139K-1977-MONOMER"/>
<proteinExistence type="predicted"/>
<dbReference type="Proteomes" id="UP000011718">
    <property type="component" value="Chromosome"/>
</dbReference>
<dbReference type="AlphaFoldDB" id="M1PYJ2"/>